<feature type="chain" id="PRO_5038691769" description="SLH domain-containing protein" evidence="2">
    <location>
        <begin position="20"/>
        <end position="632"/>
    </location>
</feature>
<comment type="caution">
    <text evidence="4">The sequence shown here is derived from an EMBL/GenBank/DDBJ whole genome shotgun (WGS) entry which is preliminary data.</text>
</comment>
<gene>
    <name evidence="4" type="ORF">BWZ43_09790</name>
</gene>
<dbReference type="InterPro" id="IPR029058">
    <property type="entry name" value="AB_hydrolase_fold"/>
</dbReference>
<name>A0A8E2I9S5_9BACI</name>
<evidence type="ECO:0000259" key="3">
    <source>
        <dbReference type="PROSITE" id="PS51272"/>
    </source>
</evidence>
<dbReference type="PROSITE" id="PS51272">
    <property type="entry name" value="SLH"/>
    <property type="match status" value="1"/>
</dbReference>
<proteinExistence type="predicted"/>
<feature type="signal peptide" evidence="2">
    <location>
        <begin position="1"/>
        <end position="19"/>
    </location>
</feature>
<dbReference type="InterPro" id="IPR053145">
    <property type="entry name" value="AB_hydrolase_Est10"/>
</dbReference>
<dbReference type="EMBL" id="MTLA01000100">
    <property type="protein sequence ID" value="OOP68580.1"/>
    <property type="molecule type" value="Genomic_DNA"/>
</dbReference>
<dbReference type="Gene3D" id="3.40.50.1820">
    <property type="entry name" value="alpha/beta hydrolase"/>
    <property type="match status" value="1"/>
</dbReference>
<dbReference type="InterPro" id="IPR001119">
    <property type="entry name" value="SLH_dom"/>
</dbReference>
<protein>
    <recommendedName>
        <fullName evidence="3">SLH domain-containing protein</fullName>
    </recommendedName>
</protein>
<sequence length="632" mass="71294">MKRKKIVGKWLLATSLSAAMIGGGLTLPVHPVSANELSQQVEDGQVAKEFLSLVKDQKWNEIYQLFNGNLQKYYSKEEVPQIFQGLTATFGKIQTFNVQSNVNNGIHNKVTMLVTAELGPFSFVVNVDKSGKVDDFHTEMATDPNQFSNPSYNHPENYSEKQIQVGEGEFALPGILTVPKGEGPFPVVVLVHGSGPNDMDETAYGFKPFRDIAVGLANKGVAVLRYDKRTNTHALKSSKDPKFSIMEETVLDANLAVSALKSVPEVDAKNIYVLGHSQGGYALPLILDNDKNHEIKGAIGVAGPTGKFHELLLWQMEQSIKRAEGMKAPQEQIDQAKMELEVYKSQFSMLDNPNYNKDHIPAEFQLQPAYWWFDLRDYQPSELIKKQDTPMLFLQGNKDIQVPAEQLENWKTALKGHDNVQFRSYPDMMHFLVNIKGEANGVTEYSTPGNVAPELIDDVATWVKTGSLEEQEHVDLSIFKDYKKDAYWSEAFEWAVNHGIIKGFAKEQLLKPNQPMTESQYLNVFLRYTLGQDLKDESVKNLYTLAKSYELPVTGKSNHVVTRGEAAILLVKSFTDKKMTEKEAIQWLYDHQIVNGYTDKKGNNPKNYQSYQAKKPITRADLVTMFYRVQSM</sequence>
<evidence type="ECO:0000256" key="1">
    <source>
        <dbReference type="ARBA" id="ARBA00022729"/>
    </source>
</evidence>
<evidence type="ECO:0000313" key="5">
    <source>
        <dbReference type="Proteomes" id="UP000189761"/>
    </source>
</evidence>
<dbReference type="PANTHER" id="PTHR43265">
    <property type="entry name" value="ESTERASE ESTD"/>
    <property type="match status" value="1"/>
</dbReference>
<dbReference type="PANTHER" id="PTHR43265:SF1">
    <property type="entry name" value="ESTERASE ESTD"/>
    <property type="match status" value="1"/>
</dbReference>
<evidence type="ECO:0000313" key="4">
    <source>
        <dbReference type="EMBL" id="OOP68580.1"/>
    </source>
</evidence>
<dbReference type="Proteomes" id="UP000189761">
    <property type="component" value="Unassembled WGS sequence"/>
</dbReference>
<organism evidence="4 5">
    <name type="scientific">Heyndrickxia oleronia</name>
    <dbReference type="NCBI Taxonomy" id="38875"/>
    <lineage>
        <taxon>Bacteria</taxon>
        <taxon>Bacillati</taxon>
        <taxon>Bacillota</taxon>
        <taxon>Bacilli</taxon>
        <taxon>Bacillales</taxon>
        <taxon>Bacillaceae</taxon>
        <taxon>Heyndrickxia</taxon>
    </lineage>
</organism>
<dbReference type="AlphaFoldDB" id="A0A8E2I9S5"/>
<dbReference type="InterPro" id="IPR022742">
    <property type="entry name" value="Hydrolase_4"/>
</dbReference>
<dbReference type="RefSeq" id="WP_078110079.1">
    <property type="nucleotide sequence ID" value="NZ_CP065424.1"/>
</dbReference>
<keyword evidence="1 2" id="KW-0732">Signal</keyword>
<dbReference type="Pfam" id="PF00395">
    <property type="entry name" value="SLH"/>
    <property type="match status" value="2"/>
</dbReference>
<reference evidence="4 5" key="1">
    <citation type="submission" date="2017-01" db="EMBL/GenBank/DDBJ databases">
        <title>Draft genome sequence of Bacillus oleronius.</title>
        <authorList>
            <person name="Allam M."/>
        </authorList>
    </citation>
    <scope>NUCLEOTIDE SEQUENCE [LARGE SCALE GENOMIC DNA]</scope>
    <source>
        <strain evidence="4 5">DSM 9356</strain>
    </source>
</reference>
<dbReference type="Pfam" id="PF12146">
    <property type="entry name" value="Hydrolase_4"/>
    <property type="match status" value="1"/>
</dbReference>
<accession>A0A8E2I9S5</accession>
<dbReference type="GO" id="GO:0052689">
    <property type="term" value="F:carboxylic ester hydrolase activity"/>
    <property type="evidence" value="ECO:0007669"/>
    <property type="project" value="TreeGrafter"/>
</dbReference>
<evidence type="ECO:0000256" key="2">
    <source>
        <dbReference type="SAM" id="SignalP"/>
    </source>
</evidence>
<keyword evidence="5" id="KW-1185">Reference proteome</keyword>
<dbReference type="SUPFAM" id="SSF53474">
    <property type="entry name" value="alpha/beta-Hydrolases"/>
    <property type="match status" value="1"/>
</dbReference>
<feature type="domain" description="SLH" evidence="3">
    <location>
        <begin position="568"/>
        <end position="632"/>
    </location>
</feature>